<keyword evidence="1" id="KW-0472">Membrane</keyword>
<name>A0A2D2AZI7_9CAUL</name>
<gene>
    <name evidence="2" type="ORF">CSW64_13905</name>
</gene>
<evidence type="ECO:0000313" key="2">
    <source>
        <dbReference type="EMBL" id="ATQ43429.1"/>
    </source>
</evidence>
<protein>
    <recommendedName>
        <fullName evidence="4">Prepilin-type cleavage/methylation domain-containing protein</fullName>
    </recommendedName>
</protein>
<organism evidence="2 3">
    <name type="scientific">Caulobacter mirabilis</name>
    <dbReference type="NCBI Taxonomy" id="69666"/>
    <lineage>
        <taxon>Bacteria</taxon>
        <taxon>Pseudomonadati</taxon>
        <taxon>Pseudomonadota</taxon>
        <taxon>Alphaproteobacteria</taxon>
        <taxon>Caulobacterales</taxon>
        <taxon>Caulobacteraceae</taxon>
        <taxon>Caulobacter</taxon>
    </lineage>
</organism>
<dbReference type="OrthoDB" id="7173805at2"/>
<evidence type="ECO:0000256" key="1">
    <source>
        <dbReference type="SAM" id="Phobius"/>
    </source>
</evidence>
<dbReference type="KEGG" id="cmb:CSW64_13905"/>
<keyword evidence="1" id="KW-0812">Transmembrane</keyword>
<evidence type="ECO:0000313" key="3">
    <source>
        <dbReference type="Proteomes" id="UP000228945"/>
    </source>
</evidence>
<dbReference type="AlphaFoldDB" id="A0A2D2AZI7"/>
<dbReference type="RefSeq" id="WP_099622680.1">
    <property type="nucleotide sequence ID" value="NZ_CP024201.1"/>
</dbReference>
<dbReference type="EMBL" id="CP024201">
    <property type="protein sequence ID" value="ATQ43429.1"/>
    <property type="molecule type" value="Genomic_DNA"/>
</dbReference>
<dbReference type="Proteomes" id="UP000228945">
    <property type="component" value="Chromosome"/>
</dbReference>
<feature type="transmembrane region" description="Helical" evidence="1">
    <location>
        <begin position="12"/>
        <end position="29"/>
    </location>
</feature>
<evidence type="ECO:0008006" key="4">
    <source>
        <dbReference type="Google" id="ProtNLM"/>
    </source>
</evidence>
<proteinExistence type="predicted"/>
<accession>A0A2D2AZI7</accession>
<keyword evidence="3" id="KW-1185">Reference proteome</keyword>
<sequence length="186" mass="19861">MPRSNEDGYTLAEALAALLIIGLAVGGLVEGARLIGRMQAPTVGAVRETRDLRQAEAAVAALLARRPGNDRTLRGDPKGFTFDCGGVCSLEVRDEAGGTTLLVRNQTATRRYALPAGPGANLLYDTRNGRYDRWPLETQDVSLRGVALVAPTAEGEVALLAAHSWIEHPKTCAFDMVSKTCRTTAQ</sequence>
<keyword evidence="1" id="KW-1133">Transmembrane helix</keyword>
<reference evidence="2 3" key="1">
    <citation type="submission" date="2017-10" db="EMBL/GenBank/DDBJ databases">
        <title>Genome sequence of Caulobacter mirabilis FWC38.</title>
        <authorList>
            <person name="Fiebig A."/>
            <person name="Crosson S."/>
        </authorList>
    </citation>
    <scope>NUCLEOTIDE SEQUENCE [LARGE SCALE GENOMIC DNA]</scope>
    <source>
        <strain evidence="2 3">FWC 38</strain>
    </source>
</reference>